<dbReference type="Proteomes" id="UP001152795">
    <property type="component" value="Unassembled WGS sequence"/>
</dbReference>
<evidence type="ECO:0000313" key="2">
    <source>
        <dbReference type="EMBL" id="CAB4028452.1"/>
    </source>
</evidence>
<feature type="compositionally biased region" description="Polar residues" evidence="1">
    <location>
        <begin position="25"/>
        <end position="39"/>
    </location>
</feature>
<dbReference type="AlphaFoldDB" id="A0A7D9L7E2"/>
<reference evidence="2" key="1">
    <citation type="submission" date="2020-04" db="EMBL/GenBank/DDBJ databases">
        <authorList>
            <person name="Alioto T."/>
            <person name="Alioto T."/>
            <person name="Gomez Garrido J."/>
        </authorList>
    </citation>
    <scope>NUCLEOTIDE SEQUENCE</scope>
    <source>
        <strain evidence="2">A484AB</strain>
    </source>
</reference>
<dbReference type="EMBL" id="CACRXK020015496">
    <property type="protein sequence ID" value="CAB4028452.1"/>
    <property type="molecule type" value="Genomic_DNA"/>
</dbReference>
<gene>
    <name evidence="2" type="ORF">PACLA_8A027784</name>
</gene>
<proteinExistence type="predicted"/>
<protein>
    <submittedName>
        <fullName evidence="2">Uncharacterized protein</fullName>
    </submittedName>
</protein>
<comment type="caution">
    <text evidence="2">The sequence shown here is derived from an EMBL/GenBank/DDBJ whole genome shotgun (WGS) entry which is preliminary data.</text>
</comment>
<evidence type="ECO:0000256" key="1">
    <source>
        <dbReference type="SAM" id="MobiDB-lite"/>
    </source>
</evidence>
<accession>A0A7D9L7E2</accession>
<name>A0A7D9L7E2_PARCT</name>
<feature type="region of interest" description="Disordered" evidence="1">
    <location>
        <begin position="25"/>
        <end position="123"/>
    </location>
</feature>
<dbReference type="OrthoDB" id="196131at2759"/>
<evidence type="ECO:0000313" key="3">
    <source>
        <dbReference type="Proteomes" id="UP001152795"/>
    </source>
</evidence>
<feature type="compositionally biased region" description="Polar residues" evidence="1">
    <location>
        <begin position="58"/>
        <end position="71"/>
    </location>
</feature>
<feature type="non-terminal residue" evidence="2">
    <location>
        <position position="123"/>
    </location>
</feature>
<organism evidence="2 3">
    <name type="scientific">Paramuricea clavata</name>
    <name type="common">Red gorgonian</name>
    <name type="synonym">Violescent sea-whip</name>
    <dbReference type="NCBI Taxonomy" id="317549"/>
    <lineage>
        <taxon>Eukaryota</taxon>
        <taxon>Metazoa</taxon>
        <taxon>Cnidaria</taxon>
        <taxon>Anthozoa</taxon>
        <taxon>Octocorallia</taxon>
        <taxon>Malacalcyonacea</taxon>
        <taxon>Plexauridae</taxon>
        <taxon>Paramuricea</taxon>
    </lineage>
</organism>
<feature type="compositionally biased region" description="Basic and acidic residues" evidence="1">
    <location>
        <begin position="89"/>
        <end position="103"/>
    </location>
</feature>
<keyword evidence="3" id="KW-1185">Reference proteome</keyword>
<sequence length="123" mass="13476">MSDSGEDWDSEISSGVSKTVHWMTGESNSIANSQNSGFSTPEIRFGRGRGRAKGPSDNWRTTNGSNSSAWHSSERNQDLGNAWPRKPRGGFDSRFSARDEQLEQSRGFESGECGDGISGARWD</sequence>